<dbReference type="SUPFAM" id="SSF56784">
    <property type="entry name" value="HAD-like"/>
    <property type="match status" value="1"/>
</dbReference>
<gene>
    <name evidence="2" type="ORF">FFLO_02464</name>
</gene>
<feature type="region of interest" description="Disordered" evidence="1">
    <location>
        <begin position="214"/>
        <end position="239"/>
    </location>
</feature>
<dbReference type="GO" id="GO:0005739">
    <property type="term" value="C:mitochondrion"/>
    <property type="evidence" value="ECO:0007669"/>
    <property type="project" value="TreeGrafter"/>
</dbReference>
<comment type="caution">
    <text evidence="2">The sequence shown here is derived from an EMBL/GenBank/DDBJ whole genome shotgun (WGS) entry which is preliminary data.</text>
</comment>
<dbReference type="Gene3D" id="3.40.50.1000">
    <property type="entry name" value="HAD superfamily/HAD-like"/>
    <property type="match status" value="2"/>
</dbReference>
<dbReference type="Pfam" id="PF13242">
    <property type="entry name" value="Hydrolase_like"/>
    <property type="match status" value="1"/>
</dbReference>
<dbReference type="InterPro" id="IPR036412">
    <property type="entry name" value="HAD-like_sf"/>
</dbReference>
<sequence>MLRFNAFRAAPLLRCNARCKSTSTTAGGFPEKLAFAFDIDGVLKQGPNVLPQARRALDMLAGNNPWNRAIPYVLITNGGGVPDEDRRKALSSELGHELSADQLVQSHTPLKLLVKPYADKHVLCLGGKGDAIRRTALSYGLKNVWIAQDVVAWKQSVWPKTDLTPEDKKIVVSNDFSQTPISAIFVMHDSRDWGRDVTLICELLSSENGVFGTRRQEKKEMDSDDKNRSSVGSEGEEHMPLVFSNPDLEWQSDYPLPRLGQGAFRMSVETIYKATTGRDLPFVQYGKPHKATYDFAESMLRRHLKTLGRPNEHERLDIWIVIDNPESDIAGANAHGWNSVLLKTGVYRTGEPRHKPTSIADDVEVAVRWAVERAARG</sequence>
<dbReference type="InterPro" id="IPR006357">
    <property type="entry name" value="HAD-SF_hydro_IIA"/>
</dbReference>
<dbReference type="Proteomes" id="UP000812966">
    <property type="component" value="Unassembled WGS sequence"/>
</dbReference>
<dbReference type="AlphaFoldDB" id="A0A8K0NRS5"/>
<dbReference type="PANTHER" id="PTHR14269:SF4">
    <property type="entry name" value="CAT EYE SYNDROME CRITICAL REGION PROTEIN 5"/>
    <property type="match status" value="1"/>
</dbReference>
<proteinExistence type="predicted"/>
<evidence type="ECO:0000256" key="1">
    <source>
        <dbReference type="SAM" id="MobiDB-lite"/>
    </source>
</evidence>
<dbReference type="InterPro" id="IPR050324">
    <property type="entry name" value="CDP-alcohol_PTase-I"/>
</dbReference>
<evidence type="ECO:0008006" key="4">
    <source>
        <dbReference type="Google" id="ProtNLM"/>
    </source>
</evidence>
<accession>A0A8K0NRS5</accession>
<feature type="compositionally biased region" description="Basic and acidic residues" evidence="1">
    <location>
        <begin position="214"/>
        <end position="228"/>
    </location>
</feature>
<keyword evidence="3" id="KW-1185">Reference proteome</keyword>
<protein>
    <recommendedName>
        <fullName evidence="4">HAD hydrolase</fullName>
    </recommendedName>
</protein>
<reference evidence="2" key="1">
    <citation type="submission" date="2020-04" db="EMBL/GenBank/DDBJ databases">
        <title>Analysis of mating type loci in Filobasidium floriforme.</title>
        <authorList>
            <person name="Nowrousian M."/>
        </authorList>
    </citation>
    <scope>NUCLEOTIDE SEQUENCE</scope>
    <source>
        <strain evidence="2">CBS 6242</strain>
    </source>
</reference>
<dbReference type="PANTHER" id="PTHR14269">
    <property type="entry name" value="CDP-DIACYLGLYCEROL--GLYCEROL-3-PHOSPHATE 3-PHOSPHATIDYLTRANSFERASE-RELATED"/>
    <property type="match status" value="1"/>
</dbReference>
<dbReference type="GO" id="GO:0046474">
    <property type="term" value="P:glycerophospholipid biosynthetic process"/>
    <property type="evidence" value="ECO:0007669"/>
    <property type="project" value="TreeGrafter"/>
</dbReference>
<dbReference type="Pfam" id="PF13344">
    <property type="entry name" value="Hydrolase_6"/>
    <property type="match status" value="1"/>
</dbReference>
<dbReference type="NCBIfam" id="TIGR01460">
    <property type="entry name" value="HAD-SF-IIA"/>
    <property type="match status" value="1"/>
</dbReference>
<organism evidence="2 3">
    <name type="scientific">Filobasidium floriforme</name>
    <dbReference type="NCBI Taxonomy" id="5210"/>
    <lineage>
        <taxon>Eukaryota</taxon>
        <taxon>Fungi</taxon>
        <taxon>Dikarya</taxon>
        <taxon>Basidiomycota</taxon>
        <taxon>Agaricomycotina</taxon>
        <taxon>Tremellomycetes</taxon>
        <taxon>Filobasidiales</taxon>
        <taxon>Filobasidiaceae</taxon>
        <taxon>Filobasidium</taxon>
    </lineage>
</organism>
<evidence type="ECO:0000313" key="2">
    <source>
        <dbReference type="EMBL" id="KAG7562085.1"/>
    </source>
</evidence>
<dbReference type="EMBL" id="JABELV010000039">
    <property type="protein sequence ID" value="KAG7562085.1"/>
    <property type="molecule type" value="Genomic_DNA"/>
</dbReference>
<evidence type="ECO:0000313" key="3">
    <source>
        <dbReference type="Proteomes" id="UP000812966"/>
    </source>
</evidence>
<name>A0A8K0NRS5_9TREE</name>
<dbReference type="InterPro" id="IPR023214">
    <property type="entry name" value="HAD_sf"/>
</dbReference>